<comment type="caution">
    <text evidence="1">The sequence shown here is derived from an EMBL/GenBank/DDBJ whole genome shotgun (WGS) entry which is preliminary data.</text>
</comment>
<dbReference type="InParanoid" id="M7X3J3"/>
<dbReference type="STRING" id="1239962.C943_01620"/>
<reference evidence="1" key="1">
    <citation type="submission" date="2013-01" db="EMBL/GenBank/DDBJ databases">
        <title>Genome assembly of Mariniradius saccharolyticus AK6.</title>
        <authorList>
            <person name="Vaidya B."/>
            <person name="Khatri I."/>
            <person name="Tanuku N.R.S."/>
            <person name="Subramanian S."/>
            <person name="Pinnaka A."/>
        </authorList>
    </citation>
    <scope>NUCLEOTIDE SEQUENCE [LARGE SCALE GENOMIC DNA]</scope>
    <source>
        <strain evidence="1">AK6</strain>
    </source>
</reference>
<dbReference type="EMBL" id="AMZY02000015">
    <property type="protein sequence ID" value="EMS32055.1"/>
    <property type="molecule type" value="Genomic_DNA"/>
</dbReference>
<gene>
    <name evidence="1" type="ORF">C943_01620</name>
</gene>
<evidence type="ECO:0000313" key="1">
    <source>
        <dbReference type="EMBL" id="EMS32055.1"/>
    </source>
</evidence>
<dbReference type="Proteomes" id="UP000010953">
    <property type="component" value="Unassembled WGS sequence"/>
</dbReference>
<dbReference type="AlphaFoldDB" id="M7X3J3"/>
<proteinExistence type="predicted"/>
<keyword evidence="2" id="KW-1185">Reference proteome</keyword>
<evidence type="ECO:0000313" key="2">
    <source>
        <dbReference type="Proteomes" id="UP000010953"/>
    </source>
</evidence>
<name>M7X3J3_9BACT</name>
<sequence>MKLFVNEGFTFFGITTVGVIVKPKGKILDCPKSPPKLRSNFA</sequence>
<protein>
    <submittedName>
        <fullName evidence="1">Uncharacterized protein</fullName>
    </submittedName>
</protein>
<organism evidence="1 2">
    <name type="scientific">Mariniradius saccharolyticus AK6</name>
    <dbReference type="NCBI Taxonomy" id="1239962"/>
    <lineage>
        <taxon>Bacteria</taxon>
        <taxon>Pseudomonadati</taxon>
        <taxon>Bacteroidota</taxon>
        <taxon>Cytophagia</taxon>
        <taxon>Cytophagales</taxon>
        <taxon>Cyclobacteriaceae</taxon>
        <taxon>Mariniradius</taxon>
    </lineage>
</organism>
<accession>M7X3J3</accession>